<dbReference type="RefSeq" id="WP_093787299.1">
    <property type="nucleotide sequence ID" value="NZ_FNIE01000014.1"/>
</dbReference>
<proteinExistence type="predicted"/>
<reference evidence="6 7" key="1">
    <citation type="submission" date="2016-10" db="EMBL/GenBank/DDBJ databases">
        <authorList>
            <person name="de Groot N.N."/>
        </authorList>
    </citation>
    <scope>NUCLEOTIDE SEQUENCE [LARGE SCALE GENOMIC DNA]</scope>
    <source>
        <strain evidence="6 7">CGMCC 4.2022</strain>
    </source>
</reference>
<evidence type="ECO:0000256" key="1">
    <source>
        <dbReference type="ARBA" id="ARBA00023015"/>
    </source>
</evidence>
<feature type="domain" description="HTH hxlR-type" evidence="5">
    <location>
        <begin position="16"/>
        <end position="113"/>
    </location>
</feature>
<dbReference type="SUPFAM" id="SSF46785">
    <property type="entry name" value="Winged helix' DNA-binding domain"/>
    <property type="match status" value="1"/>
</dbReference>
<dbReference type="GO" id="GO:0003677">
    <property type="term" value="F:DNA binding"/>
    <property type="evidence" value="ECO:0007669"/>
    <property type="project" value="UniProtKB-KW"/>
</dbReference>
<evidence type="ECO:0000313" key="7">
    <source>
        <dbReference type="Proteomes" id="UP000199341"/>
    </source>
</evidence>
<dbReference type="PANTHER" id="PTHR33204:SF18">
    <property type="entry name" value="TRANSCRIPTIONAL REGULATORY PROTEIN"/>
    <property type="match status" value="1"/>
</dbReference>
<dbReference type="STRING" id="310781.SAMN05216259_114110"/>
<dbReference type="Pfam" id="PF01638">
    <property type="entry name" value="HxlR"/>
    <property type="match status" value="1"/>
</dbReference>
<evidence type="ECO:0000256" key="4">
    <source>
        <dbReference type="SAM" id="MobiDB-lite"/>
    </source>
</evidence>
<name>A0A1H0NLL8_9ACTN</name>
<keyword evidence="7" id="KW-1185">Reference proteome</keyword>
<feature type="region of interest" description="Disordered" evidence="4">
    <location>
        <begin position="109"/>
        <end position="156"/>
    </location>
</feature>
<sequence length="156" mass="16727">MSQRSESTNLGAPRVCSIADALDVVGERWSLLVLRELGFGVHRFKDIQINTGAPRETLALRLRKLEEAGVIARRRYCDRPPRDEYVLTAAGEDLAPVLGALHAWGERHATPQRREAVRGEGARTGRAGAVRGGAARTAEAAHGDGVRAEGAPGGSR</sequence>
<dbReference type="AlphaFoldDB" id="A0A1H0NLL8"/>
<dbReference type="PANTHER" id="PTHR33204">
    <property type="entry name" value="TRANSCRIPTIONAL REGULATOR, MARR FAMILY"/>
    <property type="match status" value="1"/>
</dbReference>
<gene>
    <name evidence="6" type="ORF">SAMN05216259_114110</name>
</gene>
<evidence type="ECO:0000256" key="2">
    <source>
        <dbReference type="ARBA" id="ARBA00023125"/>
    </source>
</evidence>
<evidence type="ECO:0000256" key="3">
    <source>
        <dbReference type="ARBA" id="ARBA00023163"/>
    </source>
</evidence>
<accession>A0A1H0NLL8</accession>
<organism evidence="6 7">
    <name type="scientific">Actinacidiphila guanduensis</name>
    <dbReference type="NCBI Taxonomy" id="310781"/>
    <lineage>
        <taxon>Bacteria</taxon>
        <taxon>Bacillati</taxon>
        <taxon>Actinomycetota</taxon>
        <taxon>Actinomycetes</taxon>
        <taxon>Kitasatosporales</taxon>
        <taxon>Streptomycetaceae</taxon>
        <taxon>Actinacidiphila</taxon>
    </lineage>
</organism>
<dbReference type="PROSITE" id="PS51118">
    <property type="entry name" value="HTH_HXLR"/>
    <property type="match status" value="1"/>
</dbReference>
<feature type="compositionally biased region" description="Basic and acidic residues" evidence="4">
    <location>
        <begin position="109"/>
        <end position="123"/>
    </location>
</feature>
<dbReference type="EMBL" id="FNIE01000014">
    <property type="protein sequence ID" value="SDO93584.1"/>
    <property type="molecule type" value="Genomic_DNA"/>
</dbReference>
<dbReference type="InterPro" id="IPR002577">
    <property type="entry name" value="HTH_HxlR"/>
</dbReference>
<feature type="compositionally biased region" description="Low complexity" evidence="4">
    <location>
        <begin position="124"/>
        <end position="138"/>
    </location>
</feature>
<dbReference type="InterPro" id="IPR036388">
    <property type="entry name" value="WH-like_DNA-bd_sf"/>
</dbReference>
<dbReference type="InterPro" id="IPR036390">
    <property type="entry name" value="WH_DNA-bd_sf"/>
</dbReference>
<protein>
    <submittedName>
        <fullName evidence="6">Transcriptional regulator, HxlR family</fullName>
    </submittedName>
</protein>
<evidence type="ECO:0000259" key="5">
    <source>
        <dbReference type="PROSITE" id="PS51118"/>
    </source>
</evidence>
<keyword evidence="2" id="KW-0238">DNA-binding</keyword>
<keyword evidence="3" id="KW-0804">Transcription</keyword>
<dbReference type="Proteomes" id="UP000199341">
    <property type="component" value="Unassembled WGS sequence"/>
</dbReference>
<evidence type="ECO:0000313" key="6">
    <source>
        <dbReference type="EMBL" id="SDO93584.1"/>
    </source>
</evidence>
<keyword evidence="1" id="KW-0805">Transcription regulation</keyword>
<dbReference type="Gene3D" id="1.10.10.10">
    <property type="entry name" value="Winged helix-like DNA-binding domain superfamily/Winged helix DNA-binding domain"/>
    <property type="match status" value="1"/>
</dbReference>
<dbReference type="OrthoDB" id="9792527at2"/>